<evidence type="ECO:0000313" key="1">
    <source>
        <dbReference type="EMBL" id="PXX76951.1"/>
    </source>
</evidence>
<name>A0A318KGL1_9NEIS</name>
<accession>A0A318KGL1</accession>
<dbReference type="SUPFAM" id="SSF56300">
    <property type="entry name" value="Metallo-dependent phosphatases"/>
    <property type="match status" value="1"/>
</dbReference>
<keyword evidence="2" id="KW-1185">Reference proteome</keyword>
<evidence type="ECO:0000313" key="2">
    <source>
        <dbReference type="Proteomes" id="UP000247555"/>
    </source>
</evidence>
<protein>
    <recommendedName>
        <fullName evidence="3">Calcineurin-like phosphoesterase family protein</fullName>
    </recommendedName>
</protein>
<proteinExistence type="predicted"/>
<dbReference type="InterPro" id="IPR029052">
    <property type="entry name" value="Metallo-depent_PP-like"/>
</dbReference>
<reference evidence="1 2" key="1">
    <citation type="submission" date="2018-05" db="EMBL/GenBank/DDBJ databases">
        <title>Genomic Encyclopedia of Type Strains, Phase IV (KMG-IV): sequencing the most valuable type-strain genomes for metagenomic binning, comparative biology and taxonomic classification.</title>
        <authorList>
            <person name="Goeker M."/>
        </authorList>
    </citation>
    <scope>NUCLEOTIDE SEQUENCE [LARGE SCALE GENOMIC DNA]</scope>
    <source>
        <strain evidence="1 2">DSM 29661</strain>
    </source>
</reference>
<organism evidence="1 2">
    <name type="scientific">Rivihabitans pingtungensis</name>
    <dbReference type="NCBI Taxonomy" id="1054498"/>
    <lineage>
        <taxon>Bacteria</taxon>
        <taxon>Pseudomonadati</taxon>
        <taxon>Pseudomonadota</taxon>
        <taxon>Betaproteobacteria</taxon>
        <taxon>Neisseriales</taxon>
        <taxon>Aquaspirillaceae</taxon>
        <taxon>Rivihabitans</taxon>
    </lineage>
</organism>
<dbReference type="Proteomes" id="UP000247555">
    <property type="component" value="Unassembled WGS sequence"/>
</dbReference>
<sequence length="367" mass="40550">MQKAFSQDEQGNGRQFVIGVSLACRMMVDTFLHAQETLMRISLLLASLLTATLAQAAPPVFSFGAWGDMPYAKNQDATQTEAVIRSLNQSDIRFSLYDGDIKDGSSSCDDATFTRAAAMFNRLKKPLIYAVGDNEWTDCHRLNNGGYDPLERLARLRQVLANQPDSFGQTRLALIRQGPLGGKFAENVRFSYGGVVFIGLNVPGSNNNLVLSDKECTHKSARTLAQCQAGNAEYAERDAANIDWLRSGFAQAGQQHAAGVVVFFQADPGFDLPETEDVDESTLPQYKGYRALMQALTGLTEQYAGQVLLVHGDTHFFKVDKPLYSPTRVLPNLTRLETFGSPVNHWVRVTVDTRQPEVFTLTPVMVR</sequence>
<comment type="caution">
    <text evidence="1">The sequence shown here is derived from an EMBL/GenBank/DDBJ whole genome shotgun (WGS) entry which is preliminary data.</text>
</comment>
<dbReference type="EMBL" id="QJKI01000020">
    <property type="protein sequence ID" value="PXX76951.1"/>
    <property type="molecule type" value="Genomic_DNA"/>
</dbReference>
<dbReference type="AlphaFoldDB" id="A0A318KGL1"/>
<evidence type="ECO:0008006" key="3">
    <source>
        <dbReference type="Google" id="ProtNLM"/>
    </source>
</evidence>
<dbReference type="Gene3D" id="3.60.21.10">
    <property type="match status" value="1"/>
</dbReference>
<gene>
    <name evidence="1" type="ORF">DFR34_12010</name>
</gene>